<dbReference type="InterPro" id="IPR000755">
    <property type="entry name" value="A_A_dipeptidase"/>
</dbReference>
<gene>
    <name evidence="9" type="ORF">ACFSBI_14245</name>
</gene>
<protein>
    <submittedName>
        <fullName evidence="9">M15 family metallopeptidase</fullName>
    </submittedName>
</protein>
<keyword evidence="7" id="KW-0482">Metalloprotease</keyword>
<keyword evidence="8" id="KW-0961">Cell wall biogenesis/degradation</keyword>
<dbReference type="PANTHER" id="PTHR43126">
    <property type="entry name" value="D-ALANYL-D-ALANINE DIPEPTIDASE"/>
    <property type="match status" value="1"/>
</dbReference>
<evidence type="ECO:0000256" key="2">
    <source>
        <dbReference type="ARBA" id="ARBA00022670"/>
    </source>
</evidence>
<dbReference type="Proteomes" id="UP001597347">
    <property type="component" value="Unassembled WGS sequence"/>
</dbReference>
<evidence type="ECO:0000313" key="10">
    <source>
        <dbReference type="Proteomes" id="UP001597347"/>
    </source>
</evidence>
<keyword evidence="3" id="KW-0479">Metal-binding</keyword>
<dbReference type="Gene3D" id="3.30.1380.10">
    <property type="match status" value="1"/>
</dbReference>
<evidence type="ECO:0000256" key="1">
    <source>
        <dbReference type="ARBA" id="ARBA00001362"/>
    </source>
</evidence>
<evidence type="ECO:0000256" key="5">
    <source>
        <dbReference type="ARBA" id="ARBA00022833"/>
    </source>
</evidence>
<evidence type="ECO:0000313" key="9">
    <source>
        <dbReference type="EMBL" id="MFD1722713.1"/>
    </source>
</evidence>
<keyword evidence="6" id="KW-0224">Dipeptidase</keyword>
<evidence type="ECO:0000256" key="7">
    <source>
        <dbReference type="ARBA" id="ARBA00023049"/>
    </source>
</evidence>
<evidence type="ECO:0000256" key="6">
    <source>
        <dbReference type="ARBA" id="ARBA00022997"/>
    </source>
</evidence>
<sequence>MTVLLADPEIRAVPVRECGEPLVPVPHGVEALGERPLVRAGLAARLAAAGLLLPPGRRLLVVEGHRSPGDQTAIWDRYAAAVERDHPFESAGERRRLISRFVAPLEVAPHVAGAAVDVTLVDRLGRPLDLGTPIDATPEESGGACFLDAAVPAEARIERRTLAEALRGAGLVNYPTEWWHWSHGDRYWAWATRSPAARYGPVEAPARLVGSASGR</sequence>
<name>A0ABW4LJ41_9MICO</name>
<evidence type="ECO:0000256" key="3">
    <source>
        <dbReference type="ARBA" id="ARBA00022723"/>
    </source>
</evidence>
<dbReference type="EMBL" id="JBHUEA010000025">
    <property type="protein sequence ID" value="MFD1722713.1"/>
    <property type="molecule type" value="Genomic_DNA"/>
</dbReference>
<reference evidence="10" key="1">
    <citation type="journal article" date="2019" name="Int. J. Syst. Evol. Microbiol.">
        <title>The Global Catalogue of Microorganisms (GCM) 10K type strain sequencing project: providing services to taxonomists for standard genome sequencing and annotation.</title>
        <authorList>
            <consortium name="The Broad Institute Genomics Platform"/>
            <consortium name="The Broad Institute Genome Sequencing Center for Infectious Disease"/>
            <person name="Wu L."/>
            <person name="Ma J."/>
        </authorList>
    </citation>
    <scope>NUCLEOTIDE SEQUENCE [LARGE SCALE GENOMIC DNA]</scope>
    <source>
        <strain evidence="10">CGMCC 1.12471</strain>
    </source>
</reference>
<proteinExistence type="predicted"/>
<keyword evidence="2" id="KW-0645">Protease</keyword>
<accession>A0ABW4LJ41</accession>
<dbReference type="PANTHER" id="PTHR43126:SF2">
    <property type="entry name" value="D-ALANYL-D-ALANINE DIPEPTIDASE"/>
    <property type="match status" value="1"/>
</dbReference>
<dbReference type="InterPro" id="IPR009045">
    <property type="entry name" value="Zn_M74/Hedgehog-like"/>
</dbReference>
<keyword evidence="5" id="KW-0862">Zinc</keyword>
<dbReference type="SUPFAM" id="SSF55166">
    <property type="entry name" value="Hedgehog/DD-peptidase"/>
    <property type="match status" value="1"/>
</dbReference>
<evidence type="ECO:0000256" key="8">
    <source>
        <dbReference type="ARBA" id="ARBA00023316"/>
    </source>
</evidence>
<evidence type="ECO:0000256" key="4">
    <source>
        <dbReference type="ARBA" id="ARBA00022801"/>
    </source>
</evidence>
<keyword evidence="10" id="KW-1185">Reference proteome</keyword>
<dbReference type="RefSeq" id="WP_377936062.1">
    <property type="nucleotide sequence ID" value="NZ_JBHUEA010000025.1"/>
</dbReference>
<comment type="catalytic activity">
    <reaction evidence="1">
        <text>D-alanyl-D-alanine + H2O = 2 D-alanine</text>
        <dbReference type="Rhea" id="RHEA:20661"/>
        <dbReference type="ChEBI" id="CHEBI:15377"/>
        <dbReference type="ChEBI" id="CHEBI:57416"/>
        <dbReference type="ChEBI" id="CHEBI:57822"/>
        <dbReference type="EC" id="3.4.13.22"/>
    </reaction>
</comment>
<organism evidence="9 10">
    <name type="scientific">Amnibacterium endophyticum</name>
    <dbReference type="NCBI Taxonomy" id="2109337"/>
    <lineage>
        <taxon>Bacteria</taxon>
        <taxon>Bacillati</taxon>
        <taxon>Actinomycetota</taxon>
        <taxon>Actinomycetes</taxon>
        <taxon>Micrococcales</taxon>
        <taxon>Microbacteriaceae</taxon>
        <taxon>Amnibacterium</taxon>
    </lineage>
</organism>
<dbReference type="Pfam" id="PF01427">
    <property type="entry name" value="Peptidase_M15"/>
    <property type="match status" value="1"/>
</dbReference>
<comment type="caution">
    <text evidence="9">The sequence shown here is derived from an EMBL/GenBank/DDBJ whole genome shotgun (WGS) entry which is preliminary data.</text>
</comment>
<keyword evidence="4" id="KW-0378">Hydrolase</keyword>